<dbReference type="PANTHER" id="PTHR43684">
    <property type="match status" value="1"/>
</dbReference>
<dbReference type="RefSeq" id="WP_044618602.1">
    <property type="nucleotide sequence ID" value="NZ_CP007142.1"/>
</dbReference>
<evidence type="ECO:0000256" key="3">
    <source>
        <dbReference type="ARBA" id="ARBA00023235"/>
    </source>
</evidence>
<keyword evidence="2" id="KW-0576">Peroxisome</keyword>
<dbReference type="HOGENOM" id="CLU_009834_7_2_6"/>
<evidence type="ECO:0000256" key="2">
    <source>
        <dbReference type="ARBA" id="ARBA00023140"/>
    </source>
</evidence>
<accession>A0A0C5VBA3</accession>
<name>A0A0C5VBA3_9GAMM</name>
<dbReference type="PATRIC" id="fig|1445510.3.peg.4556"/>
<dbReference type="InterPro" id="IPR001753">
    <property type="entry name" value="Enoyl-CoA_hydra/iso"/>
</dbReference>
<sequence>MSHIHITRQETLLEIELNRPEKRNALTTAMYQQLTDALIEAKQDDGIHVVLLNGQPFCFTAGNDLTDFLEQSDLNTDAPVFQFLRTVTEFPKPLICAVNGPAVGIGTTICLHADLVYCGESAEFQLPFVKLGLVPEFASTYLLPAMLGHVKAFELLVLGEAFDAETARQLGIVNAVFGDEHYLTAAKQKAMKLAKLPVEAVKQSKALLKHQFIHQALEAIEREGELFSRRLQSEEVRQILASFFTQKS</sequence>
<keyword evidence="3" id="KW-0413">Isomerase</keyword>
<comment type="subcellular location">
    <subcellularLocation>
        <location evidence="1">Peroxisome</location>
    </subcellularLocation>
</comment>
<organism evidence="4 5">
    <name type="scientific">Gynuella sunshinyii YC6258</name>
    <dbReference type="NCBI Taxonomy" id="1445510"/>
    <lineage>
        <taxon>Bacteria</taxon>
        <taxon>Pseudomonadati</taxon>
        <taxon>Pseudomonadota</taxon>
        <taxon>Gammaproteobacteria</taxon>
        <taxon>Oceanospirillales</taxon>
        <taxon>Saccharospirillaceae</taxon>
        <taxon>Gynuella</taxon>
    </lineage>
</organism>
<gene>
    <name evidence="4" type="ORF">YC6258_04593</name>
</gene>
<dbReference type="InterPro" id="IPR029045">
    <property type="entry name" value="ClpP/crotonase-like_dom_sf"/>
</dbReference>
<dbReference type="PANTHER" id="PTHR43684:SF1">
    <property type="entry name" value="ENOYL-COA DELTA ISOMERASE 2"/>
    <property type="match status" value="1"/>
</dbReference>
<reference evidence="4 5" key="1">
    <citation type="submission" date="2014-01" db="EMBL/GenBank/DDBJ databases">
        <title>Full genme sequencing of cellulolytic bacterium Gynuella sunshinyii YC6258T gen. nov., sp. nov.</title>
        <authorList>
            <person name="Khan H."/>
            <person name="Chung E.J."/>
            <person name="Chung Y.R."/>
        </authorList>
    </citation>
    <scope>NUCLEOTIDE SEQUENCE [LARGE SCALE GENOMIC DNA]</scope>
    <source>
        <strain evidence="4 5">YC6258</strain>
    </source>
</reference>
<dbReference type="Proteomes" id="UP000032266">
    <property type="component" value="Chromosome"/>
</dbReference>
<dbReference type="SUPFAM" id="SSF52096">
    <property type="entry name" value="ClpP/crotonase"/>
    <property type="match status" value="1"/>
</dbReference>
<dbReference type="InterPro" id="IPR051053">
    <property type="entry name" value="ECH/Chromodomain_protein"/>
</dbReference>
<dbReference type="OrthoDB" id="9797151at2"/>
<proteinExistence type="predicted"/>
<dbReference type="EMBL" id="CP007142">
    <property type="protein sequence ID" value="AJQ96625.1"/>
    <property type="molecule type" value="Genomic_DNA"/>
</dbReference>
<evidence type="ECO:0000256" key="1">
    <source>
        <dbReference type="ARBA" id="ARBA00004275"/>
    </source>
</evidence>
<keyword evidence="5" id="KW-1185">Reference proteome</keyword>
<evidence type="ECO:0000313" key="5">
    <source>
        <dbReference type="Proteomes" id="UP000032266"/>
    </source>
</evidence>
<keyword evidence="4" id="KW-0456">Lyase</keyword>
<dbReference type="STRING" id="1445510.YC6258_04593"/>
<protein>
    <submittedName>
        <fullName evidence="4">Enoyl-CoA hydratase/carnithine racemase</fullName>
        <ecNumber evidence="4">4.2.1.17</ecNumber>
    </submittedName>
</protein>
<dbReference type="GO" id="GO:0004165">
    <property type="term" value="F:delta(3)-delta(2)-enoyl-CoA isomerase activity"/>
    <property type="evidence" value="ECO:0007669"/>
    <property type="project" value="UniProtKB-ARBA"/>
</dbReference>
<dbReference type="GO" id="GO:0004300">
    <property type="term" value="F:enoyl-CoA hydratase activity"/>
    <property type="evidence" value="ECO:0007669"/>
    <property type="project" value="UniProtKB-EC"/>
</dbReference>
<dbReference type="EC" id="4.2.1.17" evidence="4"/>
<dbReference type="KEGG" id="gsn:YC6258_04593"/>
<dbReference type="Gene3D" id="3.90.226.10">
    <property type="entry name" value="2-enoyl-CoA Hydratase, Chain A, domain 1"/>
    <property type="match status" value="1"/>
</dbReference>
<dbReference type="AlphaFoldDB" id="A0A0C5VBA3"/>
<dbReference type="CDD" id="cd06558">
    <property type="entry name" value="crotonase-like"/>
    <property type="match status" value="1"/>
</dbReference>
<dbReference type="Pfam" id="PF00378">
    <property type="entry name" value="ECH_1"/>
    <property type="match status" value="1"/>
</dbReference>
<evidence type="ECO:0000313" key="4">
    <source>
        <dbReference type="EMBL" id="AJQ96625.1"/>
    </source>
</evidence>